<comment type="caution">
    <text evidence="5">The sequence shown here is derived from an EMBL/GenBank/DDBJ whole genome shotgun (WGS) entry which is preliminary data.</text>
</comment>
<dbReference type="Proteomes" id="UP000790347">
    <property type="component" value="Unassembled WGS sequence"/>
</dbReference>
<gene>
    <name evidence="5" type="ORF">DERF_000055</name>
    <name evidence="4" type="ORF">HUG17_7944</name>
</gene>
<reference evidence="4" key="2">
    <citation type="submission" date="2020-06" db="EMBL/GenBank/DDBJ databases">
        <authorList>
            <person name="Ji K."/>
            <person name="Li J."/>
        </authorList>
    </citation>
    <scope>NUCLEOTIDE SEQUENCE</scope>
    <source>
        <strain evidence="4">JKM2019</strain>
        <tissue evidence="4">Whole body</tissue>
    </source>
</reference>
<evidence type="ECO:0000313" key="4">
    <source>
        <dbReference type="EMBL" id="KAH7640477.1"/>
    </source>
</evidence>
<dbReference type="Gene3D" id="1.20.120.180">
    <property type="entry name" value="Proteasome activator pa28, C-terminal domain"/>
    <property type="match status" value="1"/>
</dbReference>
<sequence length="265" mass="31462">MSSDQMKSVANHIQSFYQKSVAENPRLLTQDHIDKIKKFLYEFCPHKMLKITKEFLPNYTIENLSKTASCVEKFIYSMPKLSTEEDIVNYENLYRKDFSDHFAAGNDPILLPTGPVKSSNEFIRLHRQLLDEINEFLWHCSEIRFIFNLMRPPYGKTNNFTNKVADKINETVNEIINGLERQQSFLLCVYEQRAEQMARVTMLPQMEDVQLKLKNGEQYCWINFQTFVRQIQQYYGTLYQLAMKNLTIMDDIFKQALIHARYDQY</sequence>
<evidence type="ECO:0000256" key="2">
    <source>
        <dbReference type="ARBA" id="ARBA00022942"/>
    </source>
</evidence>
<dbReference type="InterPro" id="IPR036252">
    <property type="entry name" value="Proteasome_activ_sf"/>
</dbReference>
<dbReference type="Pfam" id="PF02252">
    <property type="entry name" value="PA28_C"/>
    <property type="match status" value="1"/>
</dbReference>
<evidence type="ECO:0000259" key="3">
    <source>
        <dbReference type="Pfam" id="PF02252"/>
    </source>
</evidence>
<dbReference type="PANTHER" id="PTHR10660:SF2">
    <property type="entry name" value="LD45860P"/>
    <property type="match status" value="1"/>
</dbReference>
<comment type="similarity">
    <text evidence="1">Belongs to the PA28 family.</text>
</comment>
<feature type="domain" description="Proteasome activator PA28 C-terminal" evidence="3">
    <location>
        <begin position="116"/>
        <end position="247"/>
    </location>
</feature>
<dbReference type="InterPro" id="IPR036997">
    <property type="entry name" value="PA28_C_sf"/>
</dbReference>
<evidence type="ECO:0000313" key="5">
    <source>
        <dbReference type="EMBL" id="KAH9525925.1"/>
    </source>
</evidence>
<dbReference type="EMBL" id="SDOV01000005">
    <property type="protein sequence ID" value="KAH7640477.1"/>
    <property type="molecule type" value="Genomic_DNA"/>
</dbReference>
<dbReference type="AlphaFoldDB" id="A0A922LC84"/>
<dbReference type="SUPFAM" id="SSF47216">
    <property type="entry name" value="Proteasome activator"/>
    <property type="match status" value="1"/>
</dbReference>
<dbReference type="GO" id="GO:0005654">
    <property type="term" value="C:nucleoplasm"/>
    <property type="evidence" value="ECO:0007669"/>
    <property type="project" value="TreeGrafter"/>
</dbReference>
<reference evidence="4" key="3">
    <citation type="journal article" date="2021" name="World Allergy Organ. J.">
        <title>Chromosome-level assembly of Dermatophagoides farinae genome and transcriptome reveals two novel allergens Der f 37 and Der f 39.</title>
        <authorList>
            <person name="Chen J."/>
            <person name="Cai Z."/>
            <person name="Fan D."/>
            <person name="Hu J."/>
            <person name="Hou Y."/>
            <person name="He Y."/>
            <person name="Zhang Z."/>
            <person name="Zhao Z."/>
            <person name="Gao P."/>
            <person name="Hu W."/>
            <person name="Sun J."/>
            <person name="Li J."/>
            <person name="Ji K."/>
        </authorList>
    </citation>
    <scope>NUCLEOTIDE SEQUENCE</scope>
    <source>
        <strain evidence="4">JKM2019</strain>
    </source>
</reference>
<dbReference type="PANTHER" id="PTHR10660">
    <property type="entry name" value="PROTEASOME REGULATOR PA28"/>
    <property type="match status" value="1"/>
</dbReference>
<name>A0A922LC84_DERFA</name>
<dbReference type="InterPro" id="IPR009077">
    <property type="entry name" value="Proteasome_activ_PA28"/>
</dbReference>
<dbReference type="GO" id="GO:0061133">
    <property type="term" value="F:endopeptidase activator activity"/>
    <property type="evidence" value="ECO:0007669"/>
    <property type="project" value="TreeGrafter"/>
</dbReference>
<keyword evidence="6" id="KW-1185">Reference proteome</keyword>
<reference evidence="5" key="4">
    <citation type="journal article" date="2022" name="Res Sq">
        <title>Comparative Genomics Reveals Insights into the Divergent Evolution of Astigmatic Mites and Household Pest Adaptations.</title>
        <authorList>
            <person name="Xiong Q."/>
            <person name="Wan A.T.-Y."/>
            <person name="Liu X.-Y."/>
            <person name="Fung C.S.-H."/>
            <person name="Xiao X."/>
            <person name="Malainual N."/>
            <person name="Hou J."/>
            <person name="Wang L."/>
            <person name="Wang M."/>
            <person name="Yang K."/>
            <person name="Cui Y."/>
            <person name="Leung E."/>
            <person name="Nong W."/>
            <person name="Shin S.-K."/>
            <person name="Au S."/>
            <person name="Jeong K.Y."/>
            <person name="Chew F.T."/>
            <person name="Hui J."/>
            <person name="Leung T.F."/>
            <person name="Tungtrongchitr A."/>
            <person name="Zhong N."/>
            <person name="Liu Z."/>
            <person name="Tsui S."/>
        </authorList>
    </citation>
    <scope>NUCLEOTIDE SEQUENCE</scope>
    <source>
        <strain evidence="5">Derf</strain>
        <tissue evidence="5">Whole organism</tissue>
    </source>
</reference>
<dbReference type="GO" id="GO:0008537">
    <property type="term" value="C:proteasome activator complex"/>
    <property type="evidence" value="ECO:0007669"/>
    <property type="project" value="InterPro"/>
</dbReference>
<dbReference type="Proteomes" id="UP000828236">
    <property type="component" value="Unassembled WGS sequence"/>
</dbReference>
<organism evidence="5 6">
    <name type="scientific">Dermatophagoides farinae</name>
    <name type="common">American house dust mite</name>
    <dbReference type="NCBI Taxonomy" id="6954"/>
    <lineage>
        <taxon>Eukaryota</taxon>
        <taxon>Metazoa</taxon>
        <taxon>Ecdysozoa</taxon>
        <taxon>Arthropoda</taxon>
        <taxon>Chelicerata</taxon>
        <taxon>Arachnida</taxon>
        <taxon>Acari</taxon>
        <taxon>Acariformes</taxon>
        <taxon>Sarcoptiformes</taxon>
        <taxon>Astigmata</taxon>
        <taxon>Psoroptidia</taxon>
        <taxon>Analgoidea</taxon>
        <taxon>Pyroglyphidae</taxon>
        <taxon>Dermatophagoidinae</taxon>
        <taxon>Dermatophagoides</taxon>
    </lineage>
</organism>
<evidence type="ECO:0000256" key="1">
    <source>
        <dbReference type="ARBA" id="ARBA00005883"/>
    </source>
</evidence>
<keyword evidence="2" id="KW-0647">Proteasome</keyword>
<proteinExistence type="inferred from homology"/>
<dbReference type="GO" id="GO:2000045">
    <property type="term" value="P:regulation of G1/S transition of mitotic cell cycle"/>
    <property type="evidence" value="ECO:0007669"/>
    <property type="project" value="TreeGrafter"/>
</dbReference>
<dbReference type="EMBL" id="ASGP02000001">
    <property type="protein sequence ID" value="KAH9525925.1"/>
    <property type="molecule type" value="Genomic_DNA"/>
</dbReference>
<reference evidence="5" key="1">
    <citation type="submission" date="2013-05" db="EMBL/GenBank/DDBJ databases">
        <authorList>
            <person name="Yim A.K.Y."/>
            <person name="Chan T.F."/>
            <person name="Ji K.M."/>
            <person name="Liu X.Y."/>
            <person name="Zhou J.W."/>
            <person name="Li R.Q."/>
            <person name="Yang K.Y."/>
            <person name="Li J."/>
            <person name="Li M."/>
            <person name="Law P.T.W."/>
            <person name="Wu Y.L."/>
            <person name="Cai Z.L."/>
            <person name="Qin H."/>
            <person name="Bao Y."/>
            <person name="Leung R.K.K."/>
            <person name="Ng P.K.S."/>
            <person name="Zou J."/>
            <person name="Zhong X.J."/>
            <person name="Ran P.X."/>
            <person name="Zhong N.S."/>
            <person name="Liu Z.G."/>
            <person name="Tsui S.K.W."/>
        </authorList>
    </citation>
    <scope>NUCLEOTIDE SEQUENCE</scope>
    <source>
        <strain evidence="5">Derf</strain>
        <tissue evidence="5">Whole organism</tissue>
    </source>
</reference>
<protein>
    <recommendedName>
        <fullName evidence="3">Proteasome activator PA28 C-terminal domain-containing protein</fullName>
    </recommendedName>
</protein>
<evidence type="ECO:0000313" key="6">
    <source>
        <dbReference type="Proteomes" id="UP000790347"/>
    </source>
</evidence>
<dbReference type="GO" id="GO:0061136">
    <property type="term" value="P:regulation of proteasomal protein catabolic process"/>
    <property type="evidence" value="ECO:0007669"/>
    <property type="project" value="TreeGrafter"/>
</dbReference>
<dbReference type="InterPro" id="IPR003186">
    <property type="entry name" value="PA28_C"/>
</dbReference>
<dbReference type="GO" id="GO:0005737">
    <property type="term" value="C:cytoplasm"/>
    <property type="evidence" value="ECO:0007669"/>
    <property type="project" value="TreeGrafter"/>
</dbReference>
<accession>A0A922LC84</accession>